<feature type="region of interest" description="Disordered" evidence="2">
    <location>
        <begin position="1"/>
        <end position="29"/>
    </location>
</feature>
<feature type="region of interest" description="Disordered" evidence="2">
    <location>
        <begin position="352"/>
        <end position="403"/>
    </location>
</feature>
<feature type="compositionally biased region" description="Low complexity" evidence="2">
    <location>
        <begin position="354"/>
        <end position="367"/>
    </location>
</feature>
<keyword evidence="1" id="KW-0175">Coiled coil</keyword>
<gene>
    <name evidence="3" type="ORF">HDU87_007564</name>
</gene>
<evidence type="ECO:0000256" key="2">
    <source>
        <dbReference type="SAM" id="MobiDB-lite"/>
    </source>
</evidence>
<feature type="compositionally biased region" description="Gly residues" evidence="2">
    <location>
        <begin position="284"/>
        <end position="294"/>
    </location>
</feature>
<dbReference type="EMBL" id="JADGJQ010000007">
    <property type="protein sequence ID" value="KAJ3183141.1"/>
    <property type="molecule type" value="Genomic_DNA"/>
</dbReference>
<feature type="compositionally biased region" description="Basic and acidic residues" evidence="2">
    <location>
        <begin position="326"/>
        <end position="336"/>
    </location>
</feature>
<organism evidence="3 4">
    <name type="scientific">Geranomyces variabilis</name>
    <dbReference type="NCBI Taxonomy" id="109894"/>
    <lineage>
        <taxon>Eukaryota</taxon>
        <taxon>Fungi</taxon>
        <taxon>Fungi incertae sedis</taxon>
        <taxon>Chytridiomycota</taxon>
        <taxon>Chytridiomycota incertae sedis</taxon>
        <taxon>Chytridiomycetes</taxon>
        <taxon>Spizellomycetales</taxon>
        <taxon>Powellomycetaceae</taxon>
        <taxon>Geranomyces</taxon>
    </lineage>
</organism>
<sequence>MPTVPGGDDQAAKTANVAQPDPSSPVSEQPEINFLQNFPQWDYTVRDEPDIPLPHTVIKTLQRPPPPRQVVGHVRVPQTYQSLAKKNRADAGPGSQKKASTGWSKEGGGECKARTSSMPTAGHSSRSLAAGYEYPRQKQPLHHVRRPRFPGHDDEYGPQLVHLPPESICSYHHHRVPPQQQYTGHPPAAYGPEPTPSHAYQLPLQYQQHGRGASYPGHGWAGDAGAPLHHPAFTPYDPLSSHHGAQSVYPQHHHPHHHQQYNPEIPTHMPDAHHLMPQHHLLAIGGGGGGGGEGLSTSAYNPSARAYDQQAARAAEEPVNTRARNHHMEKLQKQKEYSLRVRTLARKVLSGETAANASSASSQASSSPCAERSRRESPSKHTQKQQHQQPRQKPPARNKAPPPDKLELALARREKMKAFVATIKKPTVFARGPSPAIVTRAELRAKAVAMETARDDDAQSDSGTELRKLEEEYQQAMKEVDGIRRALKI</sequence>
<accession>A0AAD5XQC4</accession>
<evidence type="ECO:0000313" key="3">
    <source>
        <dbReference type="EMBL" id="KAJ3183141.1"/>
    </source>
</evidence>
<feature type="region of interest" description="Disordered" evidence="2">
    <location>
        <begin position="231"/>
        <end position="336"/>
    </location>
</feature>
<dbReference type="Proteomes" id="UP001212152">
    <property type="component" value="Unassembled WGS sequence"/>
</dbReference>
<feature type="region of interest" description="Disordered" evidence="2">
    <location>
        <begin position="84"/>
        <end position="126"/>
    </location>
</feature>
<reference evidence="3" key="1">
    <citation type="submission" date="2020-05" db="EMBL/GenBank/DDBJ databases">
        <title>Phylogenomic resolution of chytrid fungi.</title>
        <authorList>
            <person name="Stajich J.E."/>
            <person name="Amses K."/>
            <person name="Simmons R."/>
            <person name="Seto K."/>
            <person name="Myers J."/>
            <person name="Bonds A."/>
            <person name="Quandt C.A."/>
            <person name="Barry K."/>
            <person name="Liu P."/>
            <person name="Grigoriev I."/>
            <person name="Longcore J.E."/>
            <person name="James T.Y."/>
        </authorList>
    </citation>
    <scope>NUCLEOTIDE SEQUENCE</scope>
    <source>
        <strain evidence="3">JEL0379</strain>
    </source>
</reference>
<keyword evidence="4" id="KW-1185">Reference proteome</keyword>
<feature type="coiled-coil region" evidence="1">
    <location>
        <begin position="459"/>
        <end position="486"/>
    </location>
</feature>
<feature type="compositionally biased region" description="Polar residues" evidence="2">
    <location>
        <begin position="114"/>
        <end position="126"/>
    </location>
</feature>
<dbReference type="AlphaFoldDB" id="A0AAD5XQC4"/>
<feature type="compositionally biased region" description="Low complexity" evidence="2">
    <location>
        <begin position="304"/>
        <end position="313"/>
    </location>
</feature>
<protein>
    <submittedName>
        <fullName evidence="3">Uncharacterized protein</fullName>
    </submittedName>
</protein>
<evidence type="ECO:0000256" key="1">
    <source>
        <dbReference type="SAM" id="Coils"/>
    </source>
</evidence>
<name>A0AAD5XQC4_9FUNG</name>
<evidence type="ECO:0000313" key="4">
    <source>
        <dbReference type="Proteomes" id="UP001212152"/>
    </source>
</evidence>
<proteinExistence type="predicted"/>
<feature type="region of interest" description="Disordered" evidence="2">
    <location>
        <begin position="176"/>
        <end position="199"/>
    </location>
</feature>
<comment type="caution">
    <text evidence="3">The sequence shown here is derived from an EMBL/GenBank/DDBJ whole genome shotgun (WGS) entry which is preliminary data.</text>
</comment>